<organism evidence="2">
    <name type="scientific">Siphoviridae sp. ctz7e2</name>
    <dbReference type="NCBI Taxonomy" id="2826526"/>
    <lineage>
        <taxon>Viruses</taxon>
        <taxon>Duplodnaviria</taxon>
        <taxon>Heunggongvirae</taxon>
        <taxon>Uroviricota</taxon>
        <taxon>Caudoviricetes</taxon>
    </lineage>
</organism>
<protein>
    <submittedName>
        <fullName evidence="2">LAMBDA REPRESSOR (TRIPLE MUTANT)/DNA COMPLEX-DNA COMPLEX, DOUBLE HELIX, TRANSCRIPTION-DNA.1A</fullName>
    </submittedName>
</protein>
<accession>A0A8S5M437</accession>
<evidence type="ECO:0000313" key="2">
    <source>
        <dbReference type="EMBL" id="DAD76847.1"/>
    </source>
</evidence>
<dbReference type="InterPro" id="IPR001387">
    <property type="entry name" value="Cro/C1-type_HTH"/>
</dbReference>
<reference evidence="2" key="1">
    <citation type="journal article" date="2021" name="Proc. Natl. Acad. Sci. U.S.A.">
        <title>A Catalog of Tens of Thousands of Viruses from Human Metagenomes Reveals Hidden Associations with Chronic Diseases.</title>
        <authorList>
            <person name="Tisza M.J."/>
            <person name="Buck C.B."/>
        </authorList>
    </citation>
    <scope>NUCLEOTIDE SEQUENCE</scope>
    <source>
        <strain evidence="2">Ctz7e2</strain>
    </source>
</reference>
<dbReference type="CDD" id="cd00093">
    <property type="entry name" value="HTH_XRE"/>
    <property type="match status" value="1"/>
</dbReference>
<name>A0A8S5M437_9CAUD</name>
<evidence type="ECO:0000259" key="1">
    <source>
        <dbReference type="PROSITE" id="PS50943"/>
    </source>
</evidence>
<dbReference type="Gene3D" id="1.10.260.40">
    <property type="entry name" value="lambda repressor-like DNA-binding domains"/>
    <property type="match status" value="1"/>
</dbReference>
<dbReference type="Pfam" id="PF01381">
    <property type="entry name" value="HTH_3"/>
    <property type="match status" value="1"/>
</dbReference>
<dbReference type="EMBL" id="BK014810">
    <property type="protein sequence ID" value="DAD76847.1"/>
    <property type="molecule type" value="Genomic_DNA"/>
</dbReference>
<dbReference type="PROSITE" id="PS50943">
    <property type="entry name" value="HTH_CROC1"/>
    <property type="match status" value="1"/>
</dbReference>
<dbReference type="GO" id="GO:0003677">
    <property type="term" value="F:DNA binding"/>
    <property type="evidence" value="ECO:0007669"/>
    <property type="project" value="InterPro"/>
</dbReference>
<sequence length="62" mass="6594">MARQSITITDLAGRVGMQRATLARKLREDRPLTIGEAKKISMVLGVSLAVLAARAYAADPVA</sequence>
<proteinExistence type="predicted"/>
<dbReference type="InterPro" id="IPR010982">
    <property type="entry name" value="Lambda_DNA-bd_dom_sf"/>
</dbReference>
<dbReference type="SUPFAM" id="SSF47413">
    <property type="entry name" value="lambda repressor-like DNA-binding domains"/>
    <property type="match status" value="1"/>
</dbReference>
<feature type="domain" description="HTH cro/C1-type" evidence="1">
    <location>
        <begin position="6"/>
        <end position="51"/>
    </location>
</feature>